<dbReference type="OrthoDB" id="9797193at2"/>
<keyword evidence="2 5" id="KW-0812">Transmembrane</keyword>
<dbReference type="Proteomes" id="UP000237883">
    <property type="component" value="Chromosome"/>
</dbReference>
<dbReference type="InterPro" id="IPR013525">
    <property type="entry name" value="ABC2_TM"/>
</dbReference>
<accession>A0A2S0L240</accession>
<feature type="transmembrane region" description="Helical" evidence="5">
    <location>
        <begin position="224"/>
        <end position="243"/>
    </location>
</feature>
<proteinExistence type="predicted"/>
<feature type="domain" description="ABC-2 type transporter transmembrane" evidence="6">
    <location>
        <begin position="6"/>
        <end position="204"/>
    </location>
</feature>
<feature type="transmembrane region" description="Helical" evidence="5">
    <location>
        <begin position="97"/>
        <end position="119"/>
    </location>
</feature>
<keyword evidence="3 5" id="KW-1133">Transmembrane helix</keyword>
<dbReference type="GO" id="GO:0140359">
    <property type="term" value="F:ABC-type transporter activity"/>
    <property type="evidence" value="ECO:0007669"/>
    <property type="project" value="InterPro"/>
</dbReference>
<name>A0A2S0L240_9FIRM</name>
<protein>
    <submittedName>
        <fullName evidence="7">ABC transporter</fullName>
    </submittedName>
</protein>
<evidence type="ECO:0000256" key="2">
    <source>
        <dbReference type="ARBA" id="ARBA00022692"/>
    </source>
</evidence>
<keyword evidence="4 5" id="KW-0472">Membrane</keyword>
<dbReference type="GeneID" id="78390658"/>
<dbReference type="AlphaFoldDB" id="A0A2S0L240"/>
<feature type="transmembrane region" description="Helical" evidence="5">
    <location>
        <begin position="12"/>
        <end position="34"/>
    </location>
</feature>
<organism evidence="7 8">
    <name type="scientific">Mogibacterium diversum</name>
    <dbReference type="NCBI Taxonomy" id="114527"/>
    <lineage>
        <taxon>Bacteria</taxon>
        <taxon>Bacillati</taxon>
        <taxon>Bacillota</taxon>
        <taxon>Clostridia</taxon>
        <taxon>Peptostreptococcales</taxon>
        <taxon>Anaerovoracaceae</taxon>
        <taxon>Mogibacterium</taxon>
    </lineage>
</organism>
<dbReference type="RefSeq" id="WP_106056053.1">
    <property type="nucleotide sequence ID" value="NZ_CP027228.1"/>
</dbReference>
<dbReference type="KEGG" id="mdv:C5Q96_00150"/>
<sequence>MNRYTIRYEFQNTLHNVYAVFFGSIFPVLLLHMIVRGTLGDIPKNMKDEVVTTIFIGMAMLIPLASIFLNHAAIYSNELDKKIPERLLLFGFSEKDILLNKVVANLIILTLCIFIYLGGTVPFLKILKPRFAAVVVWILGIYILAIILMALAHGIATLIGKFGPTYGVVMAIYFAMMILSGYMGVRITDLPKSVRWISELLPTAQLGNDYIDFWLGREYNFGPLIQSMIFMSALSAVVVLVAFKVRGRKN</sequence>
<feature type="transmembrane region" description="Helical" evidence="5">
    <location>
        <begin position="131"/>
        <end position="152"/>
    </location>
</feature>
<dbReference type="GO" id="GO:0016020">
    <property type="term" value="C:membrane"/>
    <property type="evidence" value="ECO:0007669"/>
    <property type="project" value="UniProtKB-SubCell"/>
</dbReference>
<evidence type="ECO:0000256" key="1">
    <source>
        <dbReference type="ARBA" id="ARBA00004141"/>
    </source>
</evidence>
<comment type="subcellular location">
    <subcellularLocation>
        <location evidence="1">Membrane</location>
        <topology evidence="1">Multi-pass membrane protein</topology>
    </subcellularLocation>
</comment>
<evidence type="ECO:0000313" key="8">
    <source>
        <dbReference type="Proteomes" id="UP000237883"/>
    </source>
</evidence>
<feature type="transmembrane region" description="Helical" evidence="5">
    <location>
        <begin position="164"/>
        <end position="185"/>
    </location>
</feature>
<reference evidence="8" key="1">
    <citation type="submission" date="2018-02" db="EMBL/GenBank/DDBJ databases">
        <authorList>
            <person name="Holder M.E."/>
            <person name="Ajami N.J."/>
            <person name="Petrosino J.F."/>
        </authorList>
    </citation>
    <scope>NUCLEOTIDE SEQUENCE [LARGE SCALE GENOMIC DNA]</scope>
    <source>
        <strain evidence="8">CCUG 47132</strain>
    </source>
</reference>
<feature type="transmembrane region" description="Helical" evidence="5">
    <location>
        <begin position="54"/>
        <end position="76"/>
    </location>
</feature>
<dbReference type="EMBL" id="CP027228">
    <property type="protein sequence ID" value="AVM47356.1"/>
    <property type="molecule type" value="Genomic_DNA"/>
</dbReference>
<keyword evidence="8" id="KW-1185">Reference proteome</keyword>
<evidence type="ECO:0000256" key="4">
    <source>
        <dbReference type="ARBA" id="ARBA00023136"/>
    </source>
</evidence>
<evidence type="ECO:0000313" key="7">
    <source>
        <dbReference type="EMBL" id="AVM47356.1"/>
    </source>
</evidence>
<evidence type="ECO:0000259" key="6">
    <source>
        <dbReference type="Pfam" id="PF01061"/>
    </source>
</evidence>
<gene>
    <name evidence="7" type="ORF">C5Q96_00150</name>
</gene>
<dbReference type="Pfam" id="PF01061">
    <property type="entry name" value="ABC2_membrane"/>
    <property type="match status" value="1"/>
</dbReference>
<evidence type="ECO:0000256" key="5">
    <source>
        <dbReference type="SAM" id="Phobius"/>
    </source>
</evidence>
<evidence type="ECO:0000256" key="3">
    <source>
        <dbReference type="ARBA" id="ARBA00022989"/>
    </source>
</evidence>